<sequence length="264" mass="29860">GNLGHIYKALCKSCSDTIPVLDFSADDSIMVNNRDYNNAFLNACQAADWNNHDNKRLFTIMNTYGLHRIALMNYDNYFMNCTYTELTNDMAAFLNQDWSIHKSMSLRLDAPFDPEVGPNVVSFDLNDSSKAKITTIPVKESARKEAAEVAQNNNAAFIAPYDLIYQLRQLGTRFHQQSAYFLCQESNETVDNLAARPYTICTLAEWDSDNDNANYRTVFKLFQTIAINVEGTAVYYIFQSILTQFSDGTAFITIIGSESSSREL</sequence>
<dbReference type="AlphaFoldDB" id="A0A367J274"/>
<dbReference type="Proteomes" id="UP000253551">
    <property type="component" value="Unassembled WGS sequence"/>
</dbReference>
<name>A0A367J274_RHIST</name>
<reference evidence="1 2" key="1">
    <citation type="journal article" date="2018" name="G3 (Bethesda)">
        <title>Phylogenetic and Phylogenomic Definition of Rhizopus Species.</title>
        <authorList>
            <person name="Gryganskyi A.P."/>
            <person name="Golan J."/>
            <person name="Dolatabadi S."/>
            <person name="Mondo S."/>
            <person name="Robb S."/>
            <person name="Idnurm A."/>
            <person name="Muszewska A."/>
            <person name="Steczkiewicz K."/>
            <person name="Masonjones S."/>
            <person name="Liao H.L."/>
            <person name="Gajdeczka M.T."/>
            <person name="Anike F."/>
            <person name="Vuek A."/>
            <person name="Anishchenko I.M."/>
            <person name="Voigt K."/>
            <person name="de Hoog G.S."/>
            <person name="Smith M.E."/>
            <person name="Heitman J."/>
            <person name="Vilgalys R."/>
            <person name="Stajich J.E."/>
        </authorList>
    </citation>
    <scope>NUCLEOTIDE SEQUENCE [LARGE SCALE GENOMIC DNA]</scope>
    <source>
        <strain evidence="1 2">LSU 92-RS-03</strain>
    </source>
</reference>
<evidence type="ECO:0000313" key="2">
    <source>
        <dbReference type="Proteomes" id="UP000253551"/>
    </source>
</evidence>
<proteinExistence type="predicted"/>
<comment type="caution">
    <text evidence="1">The sequence shown here is derived from an EMBL/GenBank/DDBJ whole genome shotgun (WGS) entry which is preliminary data.</text>
</comment>
<organism evidence="1 2">
    <name type="scientific">Rhizopus stolonifer</name>
    <name type="common">Rhizopus nigricans</name>
    <dbReference type="NCBI Taxonomy" id="4846"/>
    <lineage>
        <taxon>Eukaryota</taxon>
        <taxon>Fungi</taxon>
        <taxon>Fungi incertae sedis</taxon>
        <taxon>Mucoromycota</taxon>
        <taxon>Mucoromycotina</taxon>
        <taxon>Mucoromycetes</taxon>
        <taxon>Mucorales</taxon>
        <taxon>Mucorineae</taxon>
        <taxon>Rhizopodaceae</taxon>
        <taxon>Rhizopus</taxon>
    </lineage>
</organism>
<dbReference type="EMBL" id="PJQM01004562">
    <property type="protein sequence ID" value="RCH84032.1"/>
    <property type="molecule type" value="Genomic_DNA"/>
</dbReference>
<protein>
    <submittedName>
        <fullName evidence="1">Uncharacterized protein</fullName>
    </submittedName>
</protein>
<feature type="non-terminal residue" evidence="1">
    <location>
        <position position="1"/>
    </location>
</feature>
<evidence type="ECO:0000313" key="1">
    <source>
        <dbReference type="EMBL" id="RCH84032.1"/>
    </source>
</evidence>
<dbReference type="OrthoDB" id="2250876at2759"/>
<accession>A0A367J274</accession>
<keyword evidence="2" id="KW-1185">Reference proteome</keyword>
<dbReference type="STRING" id="4846.A0A367J274"/>
<gene>
    <name evidence="1" type="ORF">CU098_006119</name>
</gene>